<dbReference type="EMBL" id="RJKE01000001">
    <property type="protein sequence ID" value="ROO84512.1"/>
    <property type="molecule type" value="Genomic_DNA"/>
</dbReference>
<dbReference type="GO" id="GO:0030983">
    <property type="term" value="F:mismatched DNA binding"/>
    <property type="evidence" value="ECO:0007669"/>
    <property type="project" value="InterPro"/>
</dbReference>
<dbReference type="InterPro" id="IPR027417">
    <property type="entry name" value="P-loop_NTPase"/>
</dbReference>
<protein>
    <submittedName>
        <fullName evidence="6">MutS-like protein</fullName>
    </submittedName>
</protein>
<evidence type="ECO:0000313" key="7">
    <source>
        <dbReference type="Proteomes" id="UP000272400"/>
    </source>
</evidence>
<evidence type="ECO:0000313" key="6">
    <source>
        <dbReference type="EMBL" id="ROO84512.1"/>
    </source>
</evidence>
<organism evidence="6 7">
    <name type="scientific">Actinocorallia herbida</name>
    <dbReference type="NCBI Taxonomy" id="58109"/>
    <lineage>
        <taxon>Bacteria</taxon>
        <taxon>Bacillati</taxon>
        <taxon>Actinomycetota</taxon>
        <taxon>Actinomycetes</taxon>
        <taxon>Streptosporangiales</taxon>
        <taxon>Thermomonosporaceae</taxon>
        <taxon>Actinocorallia</taxon>
    </lineage>
</organism>
<name>A0A3N1CT70_9ACTN</name>
<keyword evidence="7" id="KW-1185">Reference proteome</keyword>
<proteinExistence type="predicted"/>
<dbReference type="GO" id="GO:0140664">
    <property type="term" value="F:ATP-dependent DNA damage sensor activity"/>
    <property type="evidence" value="ECO:0007669"/>
    <property type="project" value="InterPro"/>
</dbReference>
<gene>
    <name evidence="6" type="ORF">EDD29_2039</name>
</gene>
<dbReference type="GO" id="GO:0005829">
    <property type="term" value="C:cytosol"/>
    <property type="evidence" value="ECO:0007669"/>
    <property type="project" value="TreeGrafter"/>
</dbReference>
<reference evidence="6 7" key="1">
    <citation type="submission" date="2018-11" db="EMBL/GenBank/DDBJ databases">
        <title>Sequencing the genomes of 1000 actinobacteria strains.</title>
        <authorList>
            <person name="Klenk H.-P."/>
        </authorList>
    </citation>
    <scope>NUCLEOTIDE SEQUENCE [LARGE SCALE GENOMIC DNA]</scope>
    <source>
        <strain evidence="6 7">DSM 44254</strain>
    </source>
</reference>
<evidence type="ECO:0000259" key="5">
    <source>
        <dbReference type="SMART" id="SM00534"/>
    </source>
</evidence>
<dbReference type="PANTHER" id="PTHR11361:SF34">
    <property type="entry name" value="DNA MISMATCH REPAIR PROTEIN MSH1, MITOCHONDRIAL"/>
    <property type="match status" value="1"/>
</dbReference>
<keyword evidence="1" id="KW-0547">Nucleotide-binding</keyword>
<dbReference type="InterPro" id="IPR000432">
    <property type="entry name" value="DNA_mismatch_repair_MutS_C"/>
</dbReference>
<dbReference type="InterPro" id="IPR045076">
    <property type="entry name" value="MutS"/>
</dbReference>
<evidence type="ECO:0000256" key="2">
    <source>
        <dbReference type="ARBA" id="ARBA00022840"/>
    </source>
</evidence>
<feature type="region of interest" description="Disordered" evidence="4">
    <location>
        <begin position="185"/>
        <end position="214"/>
    </location>
</feature>
<comment type="caution">
    <text evidence="6">The sequence shown here is derived from an EMBL/GenBank/DDBJ whole genome shotgun (WGS) entry which is preliminary data.</text>
</comment>
<dbReference type="OrthoDB" id="9808166at2"/>
<keyword evidence="3" id="KW-0238">DNA-binding</keyword>
<dbReference type="GO" id="GO:0006298">
    <property type="term" value="P:mismatch repair"/>
    <property type="evidence" value="ECO:0007669"/>
    <property type="project" value="InterPro"/>
</dbReference>
<dbReference type="GO" id="GO:0005524">
    <property type="term" value="F:ATP binding"/>
    <property type="evidence" value="ECO:0007669"/>
    <property type="project" value="UniProtKB-KW"/>
</dbReference>
<dbReference type="SMART" id="SM00534">
    <property type="entry name" value="MUTSac"/>
    <property type="match status" value="1"/>
</dbReference>
<evidence type="ECO:0000256" key="3">
    <source>
        <dbReference type="ARBA" id="ARBA00023125"/>
    </source>
</evidence>
<dbReference type="SUPFAM" id="SSF52540">
    <property type="entry name" value="P-loop containing nucleoside triphosphate hydrolases"/>
    <property type="match status" value="1"/>
</dbReference>
<dbReference type="Gene3D" id="3.40.50.300">
    <property type="entry name" value="P-loop containing nucleotide triphosphate hydrolases"/>
    <property type="match status" value="1"/>
</dbReference>
<dbReference type="PANTHER" id="PTHR11361">
    <property type="entry name" value="DNA MISMATCH REPAIR PROTEIN MUTS FAMILY MEMBER"/>
    <property type="match status" value="1"/>
</dbReference>
<evidence type="ECO:0000256" key="1">
    <source>
        <dbReference type="ARBA" id="ARBA00022741"/>
    </source>
</evidence>
<dbReference type="AlphaFoldDB" id="A0A3N1CT70"/>
<sequence length="491" mass="52608">MRPRLLAEDVDFSFVLPDDPVTADLVTDLELAVLWEGMARGDGRLRTIAAAVTLRPRTDPAALAYRQDVLADCLRNPDAVRALYDLAHEAVEEEDKVIRGIGGRSDGLLRRALRVLEAFCGRLRSLAALAAAHRKAFSSPAFTRLFTMLAANLDARYLREVEELLVLLEFEGGIAVTGGLGPGNRPAGFRLHPPPGARPDRRSRKARLRHKASGESDDDWRALASFRADLLGGAADAATASADDVRDFFAALRDELGFYVGCLNLAETLSAHGLPLCRPEHRPPGEGALSARGLYDPCLALRLDAPVTGNDLDADGIALVMVTGANRGGKSTFLRGLGVATLMAQSGMFAPAASYRATPADGVFTHFRREEDRTLTSGRLAEELGRLSAIADLLRPGSLLLSNESLSSTGEEEASAIAADLLRAFTAHGVRVALVTHLHALAHATHTAPPAPVLSLRAERTPDGARTFRLTPAPPSASAHATDLYRRILDR</sequence>
<accession>A0A3N1CT70</accession>
<keyword evidence="2" id="KW-0067">ATP-binding</keyword>
<evidence type="ECO:0000256" key="4">
    <source>
        <dbReference type="SAM" id="MobiDB-lite"/>
    </source>
</evidence>
<feature type="domain" description="DNA mismatch repair proteins mutS family" evidence="5">
    <location>
        <begin position="317"/>
        <end position="490"/>
    </location>
</feature>
<dbReference type="Pfam" id="PF00488">
    <property type="entry name" value="MutS_V"/>
    <property type="match status" value="1"/>
</dbReference>
<dbReference type="RefSeq" id="WP_123664120.1">
    <property type="nucleotide sequence ID" value="NZ_RJKE01000001.1"/>
</dbReference>
<feature type="compositionally biased region" description="Basic residues" evidence="4">
    <location>
        <begin position="201"/>
        <end position="211"/>
    </location>
</feature>
<dbReference type="Proteomes" id="UP000272400">
    <property type="component" value="Unassembled WGS sequence"/>
</dbReference>